<sequence>MPNPITPETAVDVLVVDDDPVQGAIVSGVCTKLGYRPRFASSYHQAAEHLANGRFDYITIDLSLGDHDGIELLRLIAQTEAKPRRIIIISGCEERILNATVRMAHAVGMLDTISLPKPIDLALLRVALSPFQEAAASRRGVDARLSEITVDDLRRGLDSGEVYAAFQPKIDLATGKVTGCEALARWDSARFGPVGPDVFIPLAEQGGLIKAMTLRMLRDSMTFAASFLPTEPKFVVAVNLSASLLSDTSLPEEVERLLAEIGVPARSLMIEVTETTAMADVGRAMDVLLRLRLKGIGISMDDFGTGYSSLSALARMPFSELKIDRSFVKDCLTDADMWKIVSSSVAIAHQYNMKVVAEGIEDAATWHALDALGCDIGQGFEFSRALRSDAFVDWYRTWTARGPAVRGDAAIPLRREA</sequence>
<dbReference type="Pfam" id="PF00563">
    <property type="entry name" value="EAL"/>
    <property type="match status" value="1"/>
</dbReference>
<evidence type="ECO:0000313" key="7">
    <source>
        <dbReference type="Proteomes" id="UP000256343"/>
    </source>
</evidence>
<dbReference type="GO" id="GO:0000160">
    <property type="term" value="P:phosphorelay signal transduction system"/>
    <property type="evidence" value="ECO:0007669"/>
    <property type="project" value="InterPro"/>
</dbReference>
<feature type="domain" description="Response regulatory" evidence="2">
    <location>
        <begin position="12"/>
        <end position="130"/>
    </location>
</feature>
<dbReference type="Proteomes" id="UP000256343">
    <property type="component" value="Unassembled WGS sequence"/>
</dbReference>
<gene>
    <name evidence="4" type="ORF">BJ125_11882</name>
    <name evidence="5" type="ORF">SAMN05892882_11882</name>
</gene>
<dbReference type="GO" id="GO:0071111">
    <property type="term" value="F:cyclic-guanylate-specific phosphodiesterase activity"/>
    <property type="evidence" value="ECO:0007669"/>
    <property type="project" value="InterPro"/>
</dbReference>
<dbReference type="Pfam" id="PF00072">
    <property type="entry name" value="Response_reg"/>
    <property type="match status" value="1"/>
</dbReference>
<dbReference type="OrthoDB" id="9814202at2"/>
<keyword evidence="1" id="KW-0597">Phosphoprotein</keyword>
<protein>
    <submittedName>
        <fullName evidence="5">Response regulator receiver modulated diguanylate phosphodiesterase</fullName>
    </submittedName>
</protein>
<dbReference type="AlphaFoldDB" id="A0A336JS01"/>
<evidence type="ECO:0000256" key="1">
    <source>
        <dbReference type="PROSITE-ProRule" id="PRU00169"/>
    </source>
</evidence>
<reference evidence="4 7" key="2">
    <citation type="submission" date="2018-07" db="EMBL/GenBank/DDBJ databases">
        <title>Genomic Encyclopedia of Archaeal and Bacterial Type Strains, Phase II (KMG-II): from individual species to whole genera.</title>
        <authorList>
            <person name="Goeker M."/>
        </authorList>
    </citation>
    <scope>NUCLEOTIDE SEQUENCE [LARGE SCALE GENOMIC DNA]</scope>
    <source>
        <strain evidence="4 7">JA575</strain>
    </source>
</reference>
<dbReference type="Proteomes" id="UP000252631">
    <property type="component" value="Unassembled WGS sequence"/>
</dbReference>
<feature type="modified residue" description="4-aspartylphosphate" evidence="1">
    <location>
        <position position="61"/>
    </location>
</feature>
<evidence type="ECO:0000259" key="2">
    <source>
        <dbReference type="PROSITE" id="PS50110"/>
    </source>
</evidence>
<dbReference type="Gene3D" id="3.40.50.2300">
    <property type="match status" value="1"/>
</dbReference>
<dbReference type="CDD" id="cd01948">
    <property type="entry name" value="EAL"/>
    <property type="match status" value="1"/>
</dbReference>
<evidence type="ECO:0000313" key="6">
    <source>
        <dbReference type="Proteomes" id="UP000252631"/>
    </source>
</evidence>
<dbReference type="EMBL" id="UFQQ01000018">
    <property type="protein sequence ID" value="SSW92328.1"/>
    <property type="molecule type" value="Genomic_DNA"/>
</dbReference>
<dbReference type="SMART" id="SM00052">
    <property type="entry name" value="EAL"/>
    <property type="match status" value="1"/>
</dbReference>
<evidence type="ECO:0000259" key="3">
    <source>
        <dbReference type="PROSITE" id="PS50883"/>
    </source>
</evidence>
<dbReference type="EMBL" id="QRDT01000018">
    <property type="protein sequence ID" value="RED29722.1"/>
    <property type="molecule type" value="Genomic_DNA"/>
</dbReference>
<dbReference type="PANTHER" id="PTHR33121:SF71">
    <property type="entry name" value="OXYGEN SENSOR PROTEIN DOSP"/>
    <property type="match status" value="1"/>
</dbReference>
<dbReference type="PROSITE" id="PS50110">
    <property type="entry name" value="RESPONSE_REGULATORY"/>
    <property type="match status" value="1"/>
</dbReference>
<dbReference type="InterPro" id="IPR001789">
    <property type="entry name" value="Sig_transdc_resp-reg_receiver"/>
</dbReference>
<feature type="domain" description="EAL" evidence="3">
    <location>
        <begin position="146"/>
        <end position="399"/>
    </location>
</feature>
<dbReference type="SMART" id="SM00448">
    <property type="entry name" value="REC"/>
    <property type="match status" value="1"/>
</dbReference>
<dbReference type="InterPro" id="IPR001633">
    <property type="entry name" value="EAL_dom"/>
</dbReference>
<dbReference type="InterPro" id="IPR050706">
    <property type="entry name" value="Cyclic-di-GMP_PDE-like"/>
</dbReference>
<dbReference type="InterPro" id="IPR035919">
    <property type="entry name" value="EAL_sf"/>
</dbReference>
<dbReference type="Gene3D" id="3.20.20.450">
    <property type="entry name" value="EAL domain"/>
    <property type="match status" value="1"/>
</dbReference>
<dbReference type="PANTHER" id="PTHR33121">
    <property type="entry name" value="CYCLIC DI-GMP PHOSPHODIESTERASE PDEF"/>
    <property type="match status" value="1"/>
</dbReference>
<reference evidence="5 6" key="1">
    <citation type="submission" date="2017-08" db="EMBL/GenBank/DDBJ databases">
        <authorList>
            <person name="de Groot N.N."/>
        </authorList>
    </citation>
    <scope>NUCLEOTIDE SEQUENCE [LARGE SCALE GENOMIC DNA]</scope>
    <source>
        <strain evidence="5 6">JA575</strain>
    </source>
</reference>
<organism evidence="5 6">
    <name type="scientific">Rhodopseudomonas pentothenatexigens</name>
    <dbReference type="NCBI Taxonomy" id="999699"/>
    <lineage>
        <taxon>Bacteria</taxon>
        <taxon>Pseudomonadati</taxon>
        <taxon>Pseudomonadota</taxon>
        <taxon>Alphaproteobacteria</taxon>
        <taxon>Hyphomicrobiales</taxon>
        <taxon>Nitrobacteraceae</taxon>
        <taxon>Rhodopseudomonas</taxon>
    </lineage>
</organism>
<dbReference type="PROSITE" id="PS50883">
    <property type="entry name" value="EAL"/>
    <property type="match status" value="1"/>
</dbReference>
<dbReference type="SUPFAM" id="SSF141868">
    <property type="entry name" value="EAL domain-like"/>
    <property type="match status" value="1"/>
</dbReference>
<proteinExistence type="predicted"/>
<name>A0A336JS01_9BRAD</name>
<dbReference type="InterPro" id="IPR011006">
    <property type="entry name" value="CheY-like_superfamily"/>
</dbReference>
<keyword evidence="7" id="KW-1185">Reference proteome</keyword>
<accession>A0A336JS01</accession>
<dbReference type="SUPFAM" id="SSF52172">
    <property type="entry name" value="CheY-like"/>
    <property type="match status" value="1"/>
</dbReference>
<dbReference type="RefSeq" id="WP_114359581.1">
    <property type="nucleotide sequence ID" value="NZ_QRDT01000018.1"/>
</dbReference>
<evidence type="ECO:0000313" key="5">
    <source>
        <dbReference type="EMBL" id="SSW92328.1"/>
    </source>
</evidence>
<evidence type="ECO:0000313" key="4">
    <source>
        <dbReference type="EMBL" id="RED29722.1"/>
    </source>
</evidence>